<feature type="compositionally biased region" description="Acidic residues" evidence="1">
    <location>
        <begin position="81"/>
        <end position="96"/>
    </location>
</feature>
<dbReference type="AlphaFoldDB" id="A0A409XA26"/>
<feature type="region of interest" description="Disordered" evidence="1">
    <location>
        <begin position="1"/>
        <end position="164"/>
    </location>
</feature>
<feature type="compositionally biased region" description="Acidic residues" evidence="1">
    <location>
        <begin position="41"/>
        <end position="55"/>
    </location>
</feature>
<comment type="caution">
    <text evidence="2">The sequence shown here is derived from an EMBL/GenBank/DDBJ whole genome shotgun (WGS) entry which is preliminary data.</text>
</comment>
<evidence type="ECO:0000313" key="3">
    <source>
        <dbReference type="Proteomes" id="UP000283269"/>
    </source>
</evidence>
<dbReference type="InParanoid" id="A0A409XA26"/>
<organism evidence="2 3">
    <name type="scientific">Psilocybe cyanescens</name>
    <dbReference type="NCBI Taxonomy" id="93625"/>
    <lineage>
        <taxon>Eukaryota</taxon>
        <taxon>Fungi</taxon>
        <taxon>Dikarya</taxon>
        <taxon>Basidiomycota</taxon>
        <taxon>Agaricomycotina</taxon>
        <taxon>Agaricomycetes</taxon>
        <taxon>Agaricomycetidae</taxon>
        <taxon>Agaricales</taxon>
        <taxon>Agaricineae</taxon>
        <taxon>Strophariaceae</taxon>
        <taxon>Psilocybe</taxon>
    </lineage>
</organism>
<feature type="compositionally biased region" description="Acidic residues" evidence="1">
    <location>
        <begin position="1"/>
        <end position="18"/>
    </location>
</feature>
<protein>
    <submittedName>
        <fullName evidence="2">Uncharacterized protein</fullName>
    </submittedName>
</protein>
<keyword evidence="3" id="KW-1185">Reference proteome</keyword>
<sequence>MTDDLVEDEVDESEEDEDGWTKRRAAEVAESSAETAIMTDDLVEDEVDESEEDEDGWTKRRAAEVAESSAETGKAVAGEIEPGDEDEEDGGEDDSETTARGEVAEMLEVAEIEAEARPQGSSQNRKKRGPAKSKGKGKRKSKSVQAEKAKEEKQGGYLDRGNGYVPTGIHKEFLNFGILATKRGFR</sequence>
<dbReference type="Proteomes" id="UP000283269">
    <property type="component" value="Unassembled WGS sequence"/>
</dbReference>
<accession>A0A409XA26</accession>
<evidence type="ECO:0000256" key="1">
    <source>
        <dbReference type="SAM" id="MobiDB-lite"/>
    </source>
</evidence>
<name>A0A409XA26_PSICY</name>
<feature type="compositionally biased region" description="Basic residues" evidence="1">
    <location>
        <begin position="124"/>
        <end position="142"/>
    </location>
</feature>
<reference evidence="2 3" key="1">
    <citation type="journal article" date="2018" name="Evol. Lett.">
        <title>Horizontal gene cluster transfer increased hallucinogenic mushroom diversity.</title>
        <authorList>
            <person name="Reynolds H.T."/>
            <person name="Vijayakumar V."/>
            <person name="Gluck-Thaler E."/>
            <person name="Korotkin H.B."/>
            <person name="Matheny P.B."/>
            <person name="Slot J.C."/>
        </authorList>
    </citation>
    <scope>NUCLEOTIDE SEQUENCE [LARGE SCALE GENOMIC DNA]</scope>
    <source>
        <strain evidence="2 3">2631</strain>
    </source>
</reference>
<dbReference type="EMBL" id="NHYD01002255">
    <property type="protein sequence ID" value="PPQ87564.1"/>
    <property type="molecule type" value="Genomic_DNA"/>
</dbReference>
<gene>
    <name evidence="2" type="ORF">CVT25_005927</name>
</gene>
<proteinExistence type="predicted"/>
<evidence type="ECO:0000313" key="2">
    <source>
        <dbReference type="EMBL" id="PPQ87564.1"/>
    </source>
</evidence>
<feature type="compositionally biased region" description="Basic and acidic residues" evidence="1">
    <location>
        <begin position="145"/>
        <end position="154"/>
    </location>
</feature>